<gene>
    <name evidence="1" type="ORF">ENP55_06300</name>
</gene>
<name>A0A7C2BLX1_9CREN</name>
<proteinExistence type="predicted"/>
<comment type="caution">
    <text evidence="1">The sequence shown here is derived from an EMBL/GenBank/DDBJ whole genome shotgun (WGS) entry which is preliminary data.</text>
</comment>
<evidence type="ECO:0000313" key="1">
    <source>
        <dbReference type="EMBL" id="HEF87868.1"/>
    </source>
</evidence>
<organism evidence="1">
    <name type="scientific">Thermosphaera aggregans</name>
    <dbReference type="NCBI Taxonomy" id="54254"/>
    <lineage>
        <taxon>Archaea</taxon>
        <taxon>Thermoproteota</taxon>
        <taxon>Thermoprotei</taxon>
        <taxon>Desulfurococcales</taxon>
        <taxon>Desulfurococcaceae</taxon>
        <taxon>Thermosphaera</taxon>
    </lineage>
</organism>
<accession>A0A7C2BLX1</accession>
<reference evidence="1" key="1">
    <citation type="journal article" date="2020" name="mSystems">
        <title>Genome- and Community-Level Interaction Insights into Carbon Utilization and Element Cycling Functions of Hydrothermarchaeota in Hydrothermal Sediment.</title>
        <authorList>
            <person name="Zhou Z."/>
            <person name="Liu Y."/>
            <person name="Xu W."/>
            <person name="Pan J."/>
            <person name="Luo Z.H."/>
            <person name="Li M."/>
        </authorList>
    </citation>
    <scope>NUCLEOTIDE SEQUENCE [LARGE SCALE GENOMIC DNA]</scope>
    <source>
        <strain evidence="1">SpSt-23</strain>
    </source>
</reference>
<protein>
    <submittedName>
        <fullName evidence="1">Uncharacterized protein</fullName>
    </submittedName>
</protein>
<dbReference type="AlphaFoldDB" id="A0A7C2BLX1"/>
<sequence>MAIHLDSGFYINLFEISIPEKEIRIMRAERSKYSDLRELRNEIAKAEKEIFVYAPKIKKIAESHSKNKKYVAAIFESLKN</sequence>
<dbReference type="EMBL" id="DSJT01000034">
    <property type="protein sequence ID" value="HEF87868.1"/>
    <property type="molecule type" value="Genomic_DNA"/>
</dbReference>